<sequence>MVKLEIKVQWHRNHIPEVSNVYGPHKAHKAPEKNYDVIVIGGGHAGSEASAAASRMGAQTLLVTHKKRNREMSCNPSFGGIGKGHLIREIDALDGVCGRICDLSGIQYKRTFENTDNLDVLEAPVEDLNIEIPTSAHNQSRLDCKGIVLRDGTKINSKCVVITTGTFLKGQINIGLDIYPAGRIGDEPSIGLANTLESLHLKMGRLKTGTPPRLKADTINYDVCAVQNGDMPPLPFSFMNDKVWIN</sequence>
<feature type="non-terminal residue" evidence="5">
    <location>
        <position position="246"/>
    </location>
</feature>
<dbReference type="SUPFAM" id="SSF51905">
    <property type="entry name" value="FAD/NAD(P)-binding domain"/>
    <property type="match status" value="1"/>
</dbReference>
<evidence type="ECO:0000313" key="5">
    <source>
        <dbReference type="EMBL" id="KAJ8979993.1"/>
    </source>
</evidence>
<evidence type="ECO:0000259" key="4">
    <source>
        <dbReference type="Pfam" id="PF01134"/>
    </source>
</evidence>
<protein>
    <recommendedName>
        <fullName evidence="4">MnmG N-terminal domain-containing protein</fullName>
    </recommendedName>
</protein>
<keyword evidence="2" id="KW-0285">Flavoprotein</keyword>
<accession>A0ABQ9JPR7</accession>
<evidence type="ECO:0000256" key="3">
    <source>
        <dbReference type="ARBA" id="ARBA00022827"/>
    </source>
</evidence>
<keyword evidence="3" id="KW-0274">FAD</keyword>
<comment type="caution">
    <text evidence="5">The sequence shown here is derived from an EMBL/GenBank/DDBJ whole genome shotgun (WGS) entry which is preliminary data.</text>
</comment>
<dbReference type="PANTHER" id="PTHR11806:SF0">
    <property type="entry name" value="PROTEIN MTO1 HOMOLOG, MITOCHONDRIAL"/>
    <property type="match status" value="1"/>
</dbReference>
<dbReference type="PRINTS" id="PR00411">
    <property type="entry name" value="PNDRDTASEI"/>
</dbReference>
<name>A0ABQ9JPR7_9CUCU</name>
<organism evidence="5 6">
    <name type="scientific">Molorchus minor</name>
    <dbReference type="NCBI Taxonomy" id="1323400"/>
    <lineage>
        <taxon>Eukaryota</taxon>
        <taxon>Metazoa</taxon>
        <taxon>Ecdysozoa</taxon>
        <taxon>Arthropoda</taxon>
        <taxon>Hexapoda</taxon>
        <taxon>Insecta</taxon>
        <taxon>Pterygota</taxon>
        <taxon>Neoptera</taxon>
        <taxon>Endopterygota</taxon>
        <taxon>Coleoptera</taxon>
        <taxon>Polyphaga</taxon>
        <taxon>Cucujiformia</taxon>
        <taxon>Chrysomeloidea</taxon>
        <taxon>Cerambycidae</taxon>
        <taxon>Lamiinae</taxon>
        <taxon>Monochamini</taxon>
        <taxon>Molorchus</taxon>
    </lineage>
</organism>
<dbReference type="Pfam" id="PF12831">
    <property type="entry name" value="FAD_oxidored"/>
    <property type="match status" value="1"/>
</dbReference>
<evidence type="ECO:0000256" key="1">
    <source>
        <dbReference type="ARBA" id="ARBA00001974"/>
    </source>
</evidence>
<dbReference type="Proteomes" id="UP001162164">
    <property type="component" value="Unassembled WGS sequence"/>
</dbReference>
<dbReference type="EMBL" id="JAPWTJ010000297">
    <property type="protein sequence ID" value="KAJ8979993.1"/>
    <property type="molecule type" value="Genomic_DNA"/>
</dbReference>
<dbReference type="InterPro" id="IPR040131">
    <property type="entry name" value="MnmG_N"/>
</dbReference>
<proteinExistence type="predicted"/>
<evidence type="ECO:0000256" key="2">
    <source>
        <dbReference type="ARBA" id="ARBA00022630"/>
    </source>
</evidence>
<dbReference type="PANTHER" id="PTHR11806">
    <property type="entry name" value="GLUCOSE INHIBITED DIVISION PROTEIN A"/>
    <property type="match status" value="1"/>
</dbReference>
<comment type="cofactor">
    <cofactor evidence="1">
        <name>FAD</name>
        <dbReference type="ChEBI" id="CHEBI:57692"/>
    </cofactor>
</comment>
<feature type="domain" description="MnmG N-terminal" evidence="4">
    <location>
        <begin position="108"/>
        <end position="243"/>
    </location>
</feature>
<dbReference type="InterPro" id="IPR036188">
    <property type="entry name" value="FAD/NAD-bd_sf"/>
</dbReference>
<dbReference type="Pfam" id="PF01134">
    <property type="entry name" value="GIDA"/>
    <property type="match status" value="1"/>
</dbReference>
<evidence type="ECO:0000313" key="6">
    <source>
        <dbReference type="Proteomes" id="UP001162164"/>
    </source>
</evidence>
<dbReference type="InterPro" id="IPR002218">
    <property type="entry name" value="MnmG-rel"/>
</dbReference>
<keyword evidence="6" id="KW-1185">Reference proteome</keyword>
<gene>
    <name evidence="5" type="ORF">NQ317_016656</name>
</gene>
<dbReference type="Gene3D" id="3.50.50.60">
    <property type="entry name" value="FAD/NAD(P)-binding domain"/>
    <property type="match status" value="2"/>
</dbReference>
<reference evidence="5" key="1">
    <citation type="journal article" date="2023" name="Insect Mol. Biol.">
        <title>Genome sequencing provides insights into the evolution of gene families encoding plant cell wall-degrading enzymes in longhorned beetles.</title>
        <authorList>
            <person name="Shin N.R."/>
            <person name="Okamura Y."/>
            <person name="Kirsch R."/>
            <person name="Pauchet Y."/>
        </authorList>
    </citation>
    <scope>NUCLEOTIDE SEQUENCE</scope>
    <source>
        <strain evidence="5">MMC_N1</strain>
    </source>
</reference>